<dbReference type="EMBL" id="BK032585">
    <property type="protein sequence ID" value="DAF49660.1"/>
    <property type="molecule type" value="Genomic_DNA"/>
</dbReference>
<accession>A0A8S5SF01</accession>
<evidence type="ECO:0000313" key="1">
    <source>
        <dbReference type="EMBL" id="DAF49660.1"/>
    </source>
</evidence>
<sequence>MPLVILHVLAAIKTKSPRNAGAIKIHSSIFNSSNAFCIKTL</sequence>
<organism evidence="1">
    <name type="scientific">Myoviridae sp. ctuev19</name>
    <dbReference type="NCBI Taxonomy" id="2827716"/>
    <lineage>
        <taxon>Viruses</taxon>
        <taxon>Duplodnaviria</taxon>
        <taxon>Heunggongvirae</taxon>
        <taxon>Uroviricota</taxon>
        <taxon>Caudoviricetes</taxon>
    </lineage>
</organism>
<proteinExistence type="predicted"/>
<protein>
    <submittedName>
        <fullName evidence="1">Uncharacterized protein</fullName>
    </submittedName>
</protein>
<name>A0A8S5SF01_9CAUD</name>
<reference evidence="1" key="1">
    <citation type="journal article" date="2021" name="Proc. Natl. Acad. Sci. U.S.A.">
        <title>A Catalog of Tens of Thousands of Viruses from Human Metagenomes Reveals Hidden Associations with Chronic Diseases.</title>
        <authorList>
            <person name="Tisza M.J."/>
            <person name="Buck C.B."/>
        </authorList>
    </citation>
    <scope>NUCLEOTIDE SEQUENCE</scope>
    <source>
        <strain evidence="1">Ctuev19</strain>
    </source>
</reference>